<dbReference type="InterPro" id="IPR039420">
    <property type="entry name" value="WalR-like"/>
</dbReference>
<dbReference type="AlphaFoldDB" id="A0A928V8R5"/>
<keyword evidence="9 14" id="KW-0238">DNA-binding</keyword>
<keyword evidence="7" id="KW-0902">Two-component regulatory system</keyword>
<evidence type="ECO:0000256" key="11">
    <source>
        <dbReference type="ARBA" id="ARBA00023163"/>
    </source>
</evidence>
<feature type="DNA-binding region" description="OmpR/PhoB-type" evidence="14">
    <location>
        <begin position="130"/>
        <end position="228"/>
    </location>
</feature>
<dbReference type="GO" id="GO:0000976">
    <property type="term" value="F:transcription cis-regulatory region binding"/>
    <property type="evidence" value="ECO:0007669"/>
    <property type="project" value="TreeGrafter"/>
</dbReference>
<dbReference type="Pfam" id="PF00486">
    <property type="entry name" value="Trans_reg_C"/>
    <property type="match status" value="1"/>
</dbReference>
<gene>
    <name evidence="17" type="primary">phoB</name>
    <name evidence="17" type="ORF">C4F51_17560</name>
</gene>
<feature type="domain" description="Response regulatory" evidence="15">
    <location>
        <begin position="5"/>
        <end position="121"/>
    </location>
</feature>
<comment type="caution">
    <text evidence="17">The sequence shown here is derived from an EMBL/GenBank/DDBJ whole genome shotgun (WGS) entry which is preliminary data.</text>
</comment>
<keyword evidence="18" id="KW-1185">Reference proteome</keyword>
<dbReference type="SUPFAM" id="SSF52172">
    <property type="entry name" value="CheY-like"/>
    <property type="match status" value="1"/>
</dbReference>
<keyword evidence="10" id="KW-0010">Activator</keyword>
<dbReference type="CDD" id="cd17618">
    <property type="entry name" value="REC_OmpR_PhoB"/>
    <property type="match status" value="1"/>
</dbReference>
<evidence type="ECO:0000256" key="14">
    <source>
        <dbReference type="PROSITE-ProRule" id="PRU01091"/>
    </source>
</evidence>
<dbReference type="PANTHER" id="PTHR48111:SF40">
    <property type="entry name" value="PHOSPHATE REGULON TRANSCRIPTIONAL REGULATORY PROTEIN PHOB"/>
    <property type="match status" value="1"/>
</dbReference>
<feature type="modified residue" description="4-aspartylphosphate" evidence="13">
    <location>
        <position position="54"/>
    </location>
</feature>
<dbReference type="CDD" id="cd00383">
    <property type="entry name" value="trans_reg_C"/>
    <property type="match status" value="1"/>
</dbReference>
<keyword evidence="5 13" id="KW-0597">Phosphoprotein</keyword>
<keyword evidence="3" id="KW-0813">Transport</keyword>
<dbReference type="Gene3D" id="3.40.50.2300">
    <property type="match status" value="1"/>
</dbReference>
<evidence type="ECO:0000256" key="1">
    <source>
        <dbReference type="ARBA" id="ARBA00004496"/>
    </source>
</evidence>
<dbReference type="InterPro" id="IPR036388">
    <property type="entry name" value="WH-like_DNA-bd_sf"/>
</dbReference>
<evidence type="ECO:0000256" key="4">
    <source>
        <dbReference type="ARBA" id="ARBA00022490"/>
    </source>
</evidence>
<dbReference type="SMART" id="SM00448">
    <property type="entry name" value="REC"/>
    <property type="match status" value="1"/>
</dbReference>
<dbReference type="GO" id="GO:0000156">
    <property type="term" value="F:phosphorelay response regulator activity"/>
    <property type="evidence" value="ECO:0007669"/>
    <property type="project" value="InterPro"/>
</dbReference>
<proteinExistence type="predicted"/>
<evidence type="ECO:0000259" key="16">
    <source>
        <dbReference type="PROSITE" id="PS51755"/>
    </source>
</evidence>
<accession>A0A928V8R5</accession>
<evidence type="ECO:0000256" key="5">
    <source>
        <dbReference type="ARBA" id="ARBA00022553"/>
    </source>
</evidence>
<dbReference type="InterPro" id="IPR001867">
    <property type="entry name" value="OmpR/PhoB-type_DNA-bd"/>
</dbReference>
<evidence type="ECO:0000313" key="18">
    <source>
        <dbReference type="Proteomes" id="UP000652567"/>
    </source>
</evidence>
<evidence type="ECO:0000256" key="2">
    <source>
        <dbReference type="ARBA" id="ARBA00013332"/>
    </source>
</evidence>
<dbReference type="Gene3D" id="6.10.250.690">
    <property type="match status" value="1"/>
</dbReference>
<dbReference type="Proteomes" id="UP000652567">
    <property type="component" value="Unassembled WGS sequence"/>
</dbReference>
<dbReference type="PROSITE" id="PS50110">
    <property type="entry name" value="RESPONSE_REGULATORY"/>
    <property type="match status" value="1"/>
</dbReference>
<dbReference type="GO" id="GO:0032993">
    <property type="term" value="C:protein-DNA complex"/>
    <property type="evidence" value="ECO:0007669"/>
    <property type="project" value="TreeGrafter"/>
</dbReference>
<dbReference type="Pfam" id="PF00072">
    <property type="entry name" value="Response_reg"/>
    <property type="match status" value="1"/>
</dbReference>
<dbReference type="GO" id="GO:0005829">
    <property type="term" value="C:cytosol"/>
    <property type="evidence" value="ECO:0007669"/>
    <property type="project" value="TreeGrafter"/>
</dbReference>
<dbReference type="SMART" id="SM00862">
    <property type="entry name" value="Trans_reg_C"/>
    <property type="match status" value="1"/>
</dbReference>
<evidence type="ECO:0000313" key="17">
    <source>
        <dbReference type="EMBL" id="MBE8718986.1"/>
    </source>
</evidence>
<keyword evidence="11" id="KW-0804">Transcription</keyword>
<dbReference type="InterPro" id="IPR011006">
    <property type="entry name" value="CheY-like_superfamily"/>
</dbReference>
<evidence type="ECO:0000256" key="3">
    <source>
        <dbReference type="ARBA" id="ARBA00022448"/>
    </source>
</evidence>
<dbReference type="InterPro" id="IPR001789">
    <property type="entry name" value="Sig_transdc_resp-reg_receiver"/>
</dbReference>
<dbReference type="NCBIfam" id="TIGR02154">
    <property type="entry name" value="PhoB"/>
    <property type="match status" value="1"/>
</dbReference>
<reference evidence="17" key="1">
    <citation type="submission" date="2018-07" db="EMBL/GenBank/DDBJ databases">
        <title>Genome assembly of strain Ka43.</title>
        <authorList>
            <person name="Kukolya J."/>
            <person name="Nagy I."/>
            <person name="Horvath B."/>
            <person name="Toth A."/>
        </authorList>
    </citation>
    <scope>NUCLEOTIDE SEQUENCE</scope>
    <source>
        <strain evidence="17">KB43</strain>
    </source>
</reference>
<evidence type="ECO:0000256" key="12">
    <source>
        <dbReference type="ARBA" id="ARBA00024735"/>
    </source>
</evidence>
<dbReference type="RefSeq" id="WP_193911997.1">
    <property type="nucleotide sequence ID" value="NZ_PRDL01000001.1"/>
</dbReference>
<feature type="domain" description="OmpR/PhoB-type" evidence="16">
    <location>
        <begin position="130"/>
        <end position="228"/>
    </location>
</feature>
<dbReference type="FunFam" id="1.10.10.10:FF:000011">
    <property type="entry name" value="Phosphate regulon transcriptional regulator PhoB"/>
    <property type="match status" value="1"/>
</dbReference>
<protein>
    <recommendedName>
        <fullName evidence="2">Phosphate regulon transcriptional regulatory protein PhoB</fullName>
    </recommendedName>
</protein>
<sequence>MSGRKILIVDDEPAIRDMLRVALEMADYNCLEAGNAQDAHALVVDEKPDLLLLDWMMPGTTGLELARRLKRDEVTADIPIIMLTAKGEEDNKIQGLDVGADDYITKPFSPRELVARLKAVLRRADPQINGQPIIVKGLCLDPISHRVTIHEQPVDMGPTEYRLLEFFLTHQERAYTRSQLLDHVWGGNVYVEERTVDVHIRRLRKALTVDNHENLVQTVRGTGYRFSTRIDL</sequence>
<keyword evidence="6" id="KW-0592">Phosphate transport</keyword>
<evidence type="ECO:0000256" key="6">
    <source>
        <dbReference type="ARBA" id="ARBA00022592"/>
    </source>
</evidence>
<dbReference type="PROSITE" id="PS51755">
    <property type="entry name" value="OMPR_PHOB"/>
    <property type="match status" value="1"/>
</dbReference>
<name>A0A928V8R5_9GAMM</name>
<dbReference type="PANTHER" id="PTHR48111">
    <property type="entry name" value="REGULATOR OF RPOS"/>
    <property type="match status" value="1"/>
</dbReference>
<dbReference type="GO" id="GO:0006355">
    <property type="term" value="P:regulation of DNA-templated transcription"/>
    <property type="evidence" value="ECO:0007669"/>
    <property type="project" value="InterPro"/>
</dbReference>
<evidence type="ECO:0000256" key="8">
    <source>
        <dbReference type="ARBA" id="ARBA00023015"/>
    </source>
</evidence>
<keyword evidence="4" id="KW-0963">Cytoplasm</keyword>
<evidence type="ECO:0000259" key="15">
    <source>
        <dbReference type="PROSITE" id="PS50110"/>
    </source>
</evidence>
<comment type="function">
    <text evidence="12">This protein is a positive regulator for the phosphate regulon. Transcription of this operon is positively regulated by PhoB and PhoR when phosphate is limited.</text>
</comment>
<organism evidence="17 18">
    <name type="scientific">Cellvibrio polysaccharolyticus</name>
    <dbReference type="NCBI Taxonomy" id="2082724"/>
    <lineage>
        <taxon>Bacteria</taxon>
        <taxon>Pseudomonadati</taxon>
        <taxon>Pseudomonadota</taxon>
        <taxon>Gammaproteobacteria</taxon>
        <taxon>Cellvibrionales</taxon>
        <taxon>Cellvibrionaceae</taxon>
        <taxon>Cellvibrio</taxon>
    </lineage>
</organism>
<dbReference type="FunFam" id="3.40.50.2300:FF:000001">
    <property type="entry name" value="DNA-binding response regulator PhoB"/>
    <property type="match status" value="1"/>
</dbReference>
<keyword evidence="8" id="KW-0805">Transcription regulation</keyword>
<dbReference type="GO" id="GO:0006817">
    <property type="term" value="P:phosphate ion transport"/>
    <property type="evidence" value="ECO:0007669"/>
    <property type="project" value="UniProtKB-KW"/>
</dbReference>
<dbReference type="EMBL" id="PRDL01000001">
    <property type="protein sequence ID" value="MBE8718986.1"/>
    <property type="molecule type" value="Genomic_DNA"/>
</dbReference>
<dbReference type="InterPro" id="IPR011879">
    <property type="entry name" value="Sig_transdc_resp-reg_PhoB"/>
</dbReference>
<evidence type="ECO:0000256" key="7">
    <source>
        <dbReference type="ARBA" id="ARBA00023012"/>
    </source>
</evidence>
<evidence type="ECO:0000256" key="9">
    <source>
        <dbReference type="ARBA" id="ARBA00023125"/>
    </source>
</evidence>
<comment type="subcellular location">
    <subcellularLocation>
        <location evidence="1">Cytoplasm</location>
    </subcellularLocation>
</comment>
<evidence type="ECO:0000256" key="13">
    <source>
        <dbReference type="PROSITE-ProRule" id="PRU00169"/>
    </source>
</evidence>
<evidence type="ECO:0000256" key="10">
    <source>
        <dbReference type="ARBA" id="ARBA00023159"/>
    </source>
</evidence>
<dbReference type="Gene3D" id="1.10.10.10">
    <property type="entry name" value="Winged helix-like DNA-binding domain superfamily/Winged helix DNA-binding domain"/>
    <property type="match status" value="1"/>
</dbReference>